<evidence type="ECO:0000256" key="1">
    <source>
        <dbReference type="ARBA" id="ARBA00023284"/>
    </source>
</evidence>
<organism evidence="3 4">
    <name type="scientific">Ajellomyces capsulatus</name>
    <name type="common">Darling's disease fungus</name>
    <name type="synonym">Histoplasma capsulatum</name>
    <dbReference type="NCBI Taxonomy" id="5037"/>
    <lineage>
        <taxon>Eukaryota</taxon>
        <taxon>Fungi</taxon>
        <taxon>Dikarya</taxon>
        <taxon>Ascomycota</taxon>
        <taxon>Pezizomycotina</taxon>
        <taxon>Eurotiomycetes</taxon>
        <taxon>Eurotiomycetidae</taxon>
        <taxon>Onygenales</taxon>
        <taxon>Ajellomycetaceae</taxon>
        <taxon>Histoplasma</taxon>
    </lineage>
</organism>
<dbReference type="PANTHER" id="PTHR36417:SF2">
    <property type="entry name" value="SELENOPROTEIN DOMAIN PROTEIN (AFU_ORTHOLOGUE AFUA_1G05220)"/>
    <property type="match status" value="1"/>
</dbReference>
<feature type="region of interest" description="Disordered" evidence="2">
    <location>
        <begin position="1"/>
        <end position="40"/>
    </location>
</feature>
<sequence length="207" mass="22117">MSDLALAAPTSTTAPTSNSNNNPQPRQHENEDEAEEKPNLNQQSAIPLAEAHKAHIHLPRVTIKYCTQCKWLLRAAYFAQELLSTFSTALGEVSLVPATGGVFVVSVLHQSSVDFTDAETVIWDRKMEGGFPETKQLKSLVRNIVDPSRDLGHVDRALAQKKGGGKAAEGAVDTEMAMAAVVQTQAQAGSATATTATTATNICKDCE</sequence>
<dbReference type="VEuPathDB" id="FungiDB:I7I52_00681"/>
<keyword evidence="1" id="KW-0676">Redox-active center</keyword>
<dbReference type="InterPro" id="IPR011893">
    <property type="entry name" value="Selenoprotein_Rdx-typ"/>
</dbReference>
<dbReference type="Gene3D" id="3.40.30.10">
    <property type="entry name" value="Glutaredoxin"/>
    <property type="match status" value="1"/>
</dbReference>
<gene>
    <name evidence="3" type="ORF">I7I52_00681</name>
</gene>
<evidence type="ECO:0000256" key="2">
    <source>
        <dbReference type="SAM" id="MobiDB-lite"/>
    </source>
</evidence>
<reference evidence="3 4" key="1">
    <citation type="submission" date="2021-01" db="EMBL/GenBank/DDBJ databases">
        <title>Chromosome-level genome assembly of a human fungal pathogen reveals clustering of transcriptionally co-regulated genes.</title>
        <authorList>
            <person name="Voorhies M."/>
            <person name="Cohen S."/>
            <person name="Shea T.P."/>
            <person name="Petrus S."/>
            <person name="Munoz J.F."/>
            <person name="Poplawski S."/>
            <person name="Goldman W.E."/>
            <person name="Michael T."/>
            <person name="Cuomo C.A."/>
            <person name="Sil A."/>
            <person name="Beyhan S."/>
        </authorList>
    </citation>
    <scope>NUCLEOTIDE SEQUENCE [LARGE SCALE GENOMIC DNA]</scope>
    <source>
        <strain evidence="3 4">G184AR</strain>
    </source>
</reference>
<dbReference type="SUPFAM" id="SSF52833">
    <property type="entry name" value="Thioredoxin-like"/>
    <property type="match status" value="1"/>
</dbReference>
<dbReference type="PANTHER" id="PTHR36417">
    <property type="entry name" value="SELENOPROTEIN DOMAIN PROTEIN (AFU_ORTHOLOGUE AFUA_1G05220)"/>
    <property type="match status" value="1"/>
</dbReference>
<dbReference type="EMBL" id="JAEVHI010000001">
    <property type="protein sequence ID" value="KAG5302895.1"/>
    <property type="molecule type" value="Genomic_DNA"/>
</dbReference>
<dbReference type="Pfam" id="PF10262">
    <property type="entry name" value="Rdx"/>
    <property type="match status" value="1"/>
</dbReference>
<evidence type="ECO:0000313" key="3">
    <source>
        <dbReference type="EMBL" id="KAG5302895.1"/>
    </source>
</evidence>
<dbReference type="Proteomes" id="UP000670092">
    <property type="component" value="Unassembled WGS sequence"/>
</dbReference>
<accession>A0A8H7Z7Y1</accession>
<dbReference type="InterPro" id="IPR036249">
    <property type="entry name" value="Thioredoxin-like_sf"/>
</dbReference>
<dbReference type="AlphaFoldDB" id="A0A8H7Z7Y1"/>
<proteinExistence type="predicted"/>
<comment type="caution">
    <text evidence="3">The sequence shown here is derived from an EMBL/GenBank/DDBJ whole genome shotgun (WGS) entry which is preliminary data.</text>
</comment>
<protein>
    <submittedName>
        <fullName evidence="3">Selenoprotein domain-containing protein</fullName>
    </submittedName>
</protein>
<feature type="compositionally biased region" description="Low complexity" evidence="2">
    <location>
        <begin position="7"/>
        <end position="23"/>
    </location>
</feature>
<name>A0A8H7Z7Y1_AJECA</name>
<dbReference type="NCBIfam" id="TIGR02174">
    <property type="entry name" value="CXXU_selWTH"/>
    <property type="match status" value="1"/>
</dbReference>
<dbReference type="OrthoDB" id="60822at2759"/>
<evidence type="ECO:0000313" key="4">
    <source>
        <dbReference type="Proteomes" id="UP000670092"/>
    </source>
</evidence>